<proteinExistence type="inferred from homology"/>
<dbReference type="SUPFAM" id="SSF54909">
    <property type="entry name" value="Dimeric alpha+beta barrel"/>
    <property type="match status" value="1"/>
</dbReference>
<evidence type="ECO:0000259" key="2">
    <source>
        <dbReference type="Pfam" id="PF03795"/>
    </source>
</evidence>
<dbReference type="PANTHER" id="PTHR35174">
    <property type="entry name" value="BLL7171 PROTEIN-RELATED"/>
    <property type="match status" value="1"/>
</dbReference>
<gene>
    <name evidence="3" type="ORF">ACFFGN_35180</name>
</gene>
<dbReference type="EMBL" id="JBHLTC010000052">
    <property type="protein sequence ID" value="MFC0629363.1"/>
    <property type="molecule type" value="Genomic_DNA"/>
</dbReference>
<sequence>MKYMVLMTANKDGWDDMSNWSEDDMQKMFSFMEELNEELSAKGELVRAAGLTGPSGLKTVRTAPDGEAIITDGPFPETKEVLAGFWILEVDSEQRVLELAKRISICPGKGGKPANQPVEVHRVEEQNLL</sequence>
<evidence type="ECO:0000256" key="1">
    <source>
        <dbReference type="ARBA" id="ARBA00007689"/>
    </source>
</evidence>
<dbReference type="Pfam" id="PF03795">
    <property type="entry name" value="YCII"/>
    <property type="match status" value="1"/>
</dbReference>
<dbReference type="PANTHER" id="PTHR35174:SF3">
    <property type="entry name" value="BLL7171 PROTEIN"/>
    <property type="match status" value="1"/>
</dbReference>
<keyword evidence="4" id="KW-1185">Reference proteome</keyword>
<evidence type="ECO:0000313" key="3">
    <source>
        <dbReference type="EMBL" id="MFC0629363.1"/>
    </source>
</evidence>
<dbReference type="RefSeq" id="WP_380057313.1">
    <property type="nucleotide sequence ID" value="NZ_JBHLTC010000052.1"/>
</dbReference>
<dbReference type="Proteomes" id="UP001589890">
    <property type="component" value="Unassembled WGS sequence"/>
</dbReference>
<protein>
    <submittedName>
        <fullName evidence="3">YciI family protein</fullName>
    </submittedName>
</protein>
<evidence type="ECO:0000313" key="4">
    <source>
        <dbReference type="Proteomes" id="UP001589890"/>
    </source>
</evidence>
<accession>A0ABV6QXJ1</accession>
<name>A0ABV6QXJ1_9ACTN</name>
<organism evidence="3 4">
    <name type="scientific">Kribbella deserti</name>
    <dbReference type="NCBI Taxonomy" id="1926257"/>
    <lineage>
        <taxon>Bacteria</taxon>
        <taxon>Bacillati</taxon>
        <taxon>Actinomycetota</taxon>
        <taxon>Actinomycetes</taxon>
        <taxon>Propionibacteriales</taxon>
        <taxon>Kribbellaceae</taxon>
        <taxon>Kribbella</taxon>
    </lineage>
</organism>
<feature type="domain" description="YCII-related" evidence="2">
    <location>
        <begin position="1"/>
        <end position="103"/>
    </location>
</feature>
<comment type="caution">
    <text evidence="3">The sequence shown here is derived from an EMBL/GenBank/DDBJ whole genome shotgun (WGS) entry which is preliminary data.</text>
</comment>
<comment type="similarity">
    <text evidence="1">Belongs to the YciI family.</text>
</comment>
<dbReference type="Gene3D" id="3.30.70.1060">
    <property type="entry name" value="Dimeric alpha+beta barrel"/>
    <property type="match status" value="1"/>
</dbReference>
<dbReference type="InterPro" id="IPR011008">
    <property type="entry name" value="Dimeric_a/b-barrel"/>
</dbReference>
<dbReference type="InterPro" id="IPR005545">
    <property type="entry name" value="YCII"/>
</dbReference>
<reference evidence="3 4" key="1">
    <citation type="submission" date="2024-09" db="EMBL/GenBank/DDBJ databases">
        <authorList>
            <person name="Sun Q."/>
            <person name="Mori K."/>
        </authorList>
    </citation>
    <scope>NUCLEOTIDE SEQUENCE [LARGE SCALE GENOMIC DNA]</scope>
    <source>
        <strain evidence="3 4">CGMCC 1.15906</strain>
    </source>
</reference>